<dbReference type="EMBL" id="FOXV01000006">
    <property type="protein sequence ID" value="SFQ44391.1"/>
    <property type="molecule type" value="Genomic_DNA"/>
</dbReference>
<protein>
    <recommendedName>
        <fullName evidence="4">Plasmid recombination enzyme</fullName>
    </recommendedName>
</protein>
<feature type="compositionally biased region" description="Basic and acidic residues" evidence="1">
    <location>
        <begin position="88"/>
        <end position="100"/>
    </location>
</feature>
<dbReference type="RefSeq" id="WP_093011114.1">
    <property type="nucleotide sequence ID" value="NZ_FOXV01000006.1"/>
</dbReference>
<feature type="compositionally biased region" description="Basic and acidic residues" evidence="1">
    <location>
        <begin position="280"/>
        <end position="291"/>
    </location>
</feature>
<evidence type="ECO:0008006" key="4">
    <source>
        <dbReference type="Google" id="ProtNLM"/>
    </source>
</evidence>
<gene>
    <name evidence="2" type="ORF">SAMN05421853_1063</name>
</gene>
<proteinExistence type="predicted"/>
<dbReference type="Gene3D" id="3.30.930.30">
    <property type="match status" value="1"/>
</dbReference>
<dbReference type="CDD" id="cd17242">
    <property type="entry name" value="MobM_relaxase"/>
    <property type="match status" value="1"/>
</dbReference>
<feature type="compositionally biased region" description="Basic and acidic residues" evidence="1">
    <location>
        <begin position="257"/>
        <end position="271"/>
    </location>
</feature>
<feature type="region of interest" description="Disordered" evidence="1">
    <location>
        <begin position="257"/>
        <end position="291"/>
    </location>
</feature>
<dbReference type="STRING" id="93684.SAMN05421853_1063"/>
<feature type="region of interest" description="Disordered" evidence="1">
    <location>
        <begin position="328"/>
        <end position="356"/>
    </location>
</feature>
<reference evidence="3" key="1">
    <citation type="submission" date="2016-10" db="EMBL/GenBank/DDBJ databases">
        <authorList>
            <person name="Varghese N."/>
            <person name="Submissions S."/>
        </authorList>
    </citation>
    <scope>NUCLEOTIDE SEQUENCE [LARGE SCALE GENOMIC DNA]</scope>
    <source>
        <strain evidence="3">JCM 10271</strain>
    </source>
</reference>
<name>A0A1I5YJK5_9RHOB</name>
<accession>A0A1I5YJK5</accession>
<keyword evidence="3" id="KW-1185">Reference proteome</keyword>
<feature type="compositionally biased region" description="Polar residues" evidence="1">
    <location>
        <begin position="335"/>
        <end position="348"/>
    </location>
</feature>
<organism evidence="2 3">
    <name type="scientific">Roseivivax halotolerans</name>
    <dbReference type="NCBI Taxonomy" id="93684"/>
    <lineage>
        <taxon>Bacteria</taxon>
        <taxon>Pseudomonadati</taxon>
        <taxon>Pseudomonadota</taxon>
        <taxon>Alphaproteobacteria</taxon>
        <taxon>Rhodobacterales</taxon>
        <taxon>Roseobacteraceae</taxon>
        <taxon>Roseivivax</taxon>
    </lineage>
</organism>
<sequence length="447" mass="50553">MTETTGTPVVLRMAGLWPKDLGGYEGHRTRKGGDLGHVDKARSKDNRRLLGSEGWAREVQDEVREMATENFADELEKLKRRRRKSELHKRITEGPRDPWRATRHGPMREVILTVNRKWFEAGNDERKKQNPQAQPTAPGFQPIDELFGDEDAARALNRHEAQFEELAVAWLQEHFGEDVVHARADLDEEAYHIHAVILPRAKTKDGRQMLQPSKHAIIEDYELAQDSVGAWFSQIGLVRGEKRAKAIREAIAENATRRGDEPKVEIPEKRQHVSPRAWRRKEERKLSKQASELEIREGAVAQRESEADEVLDLAAAVASGDIDIAERAELPGKEQPTNGSGPSPQTSPEKPASPRLQKARTLFRKAFARLRGEAEDAARRKVARDVEEIRKADDTIVAIASKLPSSVRETIAELRKGLTKRLLGLRHLDQRGARDQADRDESRAIKL</sequence>
<dbReference type="Proteomes" id="UP000243106">
    <property type="component" value="Unassembled WGS sequence"/>
</dbReference>
<evidence type="ECO:0000313" key="2">
    <source>
        <dbReference type="EMBL" id="SFQ44391.1"/>
    </source>
</evidence>
<feature type="region of interest" description="Disordered" evidence="1">
    <location>
        <begin position="82"/>
        <end position="104"/>
    </location>
</feature>
<evidence type="ECO:0000313" key="3">
    <source>
        <dbReference type="Proteomes" id="UP000243106"/>
    </source>
</evidence>
<dbReference type="AlphaFoldDB" id="A0A1I5YJK5"/>
<evidence type="ECO:0000256" key="1">
    <source>
        <dbReference type="SAM" id="MobiDB-lite"/>
    </source>
</evidence>